<sequence>MKDIPLNPTVPLFSVPASPLLPVEGLAEGFPVHRIFCVGRNYAAHAAEMGNTIDRAAPFYFTKPPTGLVLSGGIMTYPPGTEDCHHEIELVIAIGQPAFQVSAADAAGVIFGYAVGLDMTRRDLQQAAKDKQRPWDMGKSFEHSAGIGRITQAAEFAPAGQRIELTVNDTTRQEGELSDMVWSVPEIVSHLSRYYHLTPGDLIYTGTPSGVGPVQPGDRLVGTVEGLSPLNVTIGPAD</sequence>
<keyword evidence="1" id="KW-0479">Metal-binding</keyword>
<keyword evidence="4" id="KW-1185">Reference proteome</keyword>
<reference evidence="3 4" key="1">
    <citation type="submission" date="2019-06" db="EMBL/GenBank/DDBJ databases">
        <title>Rhizobium sp. CL12 isolated from roots of soybean.</title>
        <authorList>
            <person name="Wang C."/>
        </authorList>
    </citation>
    <scope>NUCLEOTIDE SEQUENCE [LARGE SCALE GENOMIC DNA]</scope>
    <source>
        <strain evidence="3 4">CL12</strain>
    </source>
</reference>
<dbReference type="Pfam" id="PF01557">
    <property type="entry name" value="FAA_hydrolase"/>
    <property type="match status" value="1"/>
</dbReference>
<organism evidence="3 4">
    <name type="scientific">Rhizobium glycinendophyticum</name>
    <dbReference type="NCBI Taxonomy" id="2589807"/>
    <lineage>
        <taxon>Bacteria</taxon>
        <taxon>Pseudomonadati</taxon>
        <taxon>Pseudomonadota</taxon>
        <taxon>Alphaproteobacteria</taxon>
        <taxon>Hyphomicrobiales</taxon>
        <taxon>Rhizobiaceae</taxon>
        <taxon>Rhizobium/Agrobacterium group</taxon>
        <taxon>Rhizobium</taxon>
    </lineage>
</organism>
<dbReference type="InterPro" id="IPR036663">
    <property type="entry name" value="Fumarylacetoacetase_C_sf"/>
</dbReference>
<dbReference type="AlphaFoldDB" id="A0A504U030"/>
<gene>
    <name evidence="3" type="ORF">FJQ55_17195</name>
</gene>
<evidence type="ECO:0000256" key="1">
    <source>
        <dbReference type="ARBA" id="ARBA00022723"/>
    </source>
</evidence>
<accession>A0A504U030</accession>
<protein>
    <submittedName>
        <fullName evidence="3">Fumarylacetoacetate hydrolase family protein</fullName>
    </submittedName>
</protein>
<dbReference type="GO" id="GO:0018773">
    <property type="term" value="F:acetylpyruvate hydrolase activity"/>
    <property type="evidence" value="ECO:0007669"/>
    <property type="project" value="TreeGrafter"/>
</dbReference>
<evidence type="ECO:0000313" key="3">
    <source>
        <dbReference type="EMBL" id="TPP06837.1"/>
    </source>
</evidence>
<keyword evidence="3" id="KW-0378">Hydrolase</keyword>
<dbReference type="GO" id="GO:0046872">
    <property type="term" value="F:metal ion binding"/>
    <property type="evidence" value="ECO:0007669"/>
    <property type="project" value="UniProtKB-KW"/>
</dbReference>
<dbReference type="EMBL" id="VFYP01000003">
    <property type="protein sequence ID" value="TPP06837.1"/>
    <property type="molecule type" value="Genomic_DNA"/>
</dbReference>
<feature type="domain" description="Fumarylacetoacetase-like C-terminal" evidence="2">
    <location>
        <begin position="35"/>
        <end position="234"/>
    </location>
</feature>
<name>A0A504U030_9HYPH</name>
<proteinExistence type="predicted"/>
<dbReference type="Proteomes" id="UP000316429">
    <property type="component" value="Unassembled WGS sequence"/>
</dbReference>
<dbReference type="Gene3D" id="3.90.850.10">
    <property type="entry name" value="Fumarylacetoacetase-like, C-terminal domain"/>
    <property type="match status" value="1"/>
</dbReference>
<comment type="caution">
    <text evidence="3">The sequence shown here is derived from an EMBL/GenBank/DDBJ whole genome shotgun (WGS) entry which is preliminary data.</text>
</comment>
<evidence type="ECO:0000259" key="2">
    <source>
        <dbReference type="Pfam" id="PF01557"/>
    </source>
</evidence>
<dbReference type="PANTHER" id="PTHR11820">
    <property type="entry name" value="ACYLPYRUVASE"/>
    <property type="match status" value="1"/>
</dbReference>
<dbReference type="PANTHER" id="PTHR11820:SF90">
    <property type="entry name" value="FLUTATHIONE S-TRANSFERASE"/>
    <property type="match status" value="1"/>
</dbReference>
<evidence type="ECO:0000313" key="4">
    <source>
        <dbReference type="Proteomes" id="UP000316429"/>
    </source>
</evidence>
<dbReference type="OrthoDB" id="5197601at2"/>
<dbReference type="InterPro" id="IPR011234">
    <property type="entry name" value="Fumarylacetoacetase-like_C"/>
</dbReference>
<dbReference type="SUPFAM" id="SSF56529">
    <property type="entry name" value="FAH"/>
    <property type="match status" value="1"/>
</dbReference>